<evidence type="ECO:0000313" key="2">
    <source>
        <dbReference type="EMBL" id="EOH74320.1"/>
    </source>
</evidence>
<reference evidence="2 4" key="1">
    <citation type="submission" date="2013-02" db="EMBL/GenBank/DDBJ databases">
        <title>The Genome Sequence of Enterococcus malodoratus ATCC_43197.</title>
        <authorList>
            <consortium name="The Broad Institute Genome Sequencing Platform"/>
            <consortium name="The Broad Institute Genome Sequencing Center for Infectious Disease"/>
            <person name="Earl A.M."/>
            <person name="Gilmore M.S."/>
            <person name="Lebreton F."/>
            <person name="Walker B."/>
            <person name="Young S.K."/>
            <person name="Zeng Q."/>
            <person name="Gargeya S."/>
            <person name="Fitzgerald M."/>
            <person name="Haas B."/>
            <person name="Abouelleil A."/>
            <person name="Alvarado L."/>
            <person name="Arachchi H.M."/>
            <person name="Berlin A.M."/>
            <person name="Chapman S.B."/>
            <person name="Dewar J."/>
            <person name="Goldberg J."/>
            <person name="Griggs A."/>
            <person name="Gujja S."/>
            <person name="Hansen M."/>
            <person name="Howarth C."/>
            <person name="Imamovic A."/>
            <person name="Larimer J."/>
            <person name="McCowan C."/>
            <person name="Murphy C."/>
            <person name="Neiman D."/>
            <person name="Pearson M."/>
            <person name="Priest M."/>
            <person name="Roberts A."/>
            <person name="Saif S."/>
            <person name="Shea T."/>
            <person name="Sisk P."/>
            <person name="Sykes S."/>
            <person name="Wortman J."/>
            <person name="Nusbaum C."/>
            <person name="Birren B."/>
        </authorList>
    </citation>
    <scope>NUCLEOTIDE SEQUENCE [LARGE SCALE GENOMIC DNA]</scope>
    <source>
        <strain evidence="2 4">ATCC 43197</strain>
    </source>
</reference>
<accession>R2QRP4</accession>
<evidence type="ECO:0000313" key="4">
    <source>
        <dbReference type="Proteomes" id="UP000013783"/>
    </source>
</evidence>
<dbReference type="InterPro" id="IPR029441">
    <property type="entry name" value="Cass2"/>
</dbReference>
<name>R2QRP4_9ENTE</name>
<dbReference type="InterPro" id="IPR011256">
    <property type="entry name" value="Reg_factor_effector_dom_sf"/>
</dbReference>
<evidence type="ECO:0000259" key="1">
    <source>
        <dbReference type="SMART" id="SM00871"/>
    </source>
</evidence>
<evidence type="ECO:0000313" key="5">
    <source>
        <dbReference type="Proteomes" id="UP000014148"/>
    </source>
</evidence>
<dbReference type="InterPro" id="IPR010499">
    <property type="entry name" value="AraC_E-bd"/>
</dbReference>
<dbReference type="Pfam" id="PF14526">
    <property type="entry name" value="Cass2"/>
    <property type="match status" value="1"/>
</dbReference>
<dbReference type="SMART" id="SM00871">
    <property type="entry name" value="AraC_E_bind"/>
    <property type="match status" value="1"/>
</dbReference>
<proteinExistence type="predicted"/>
<feature type="domain" description="AraC effector-binding" evidence="1">
    <location>
        <begin position="1"/>
        <end position="114"/>
    </location>
</feature>
<dbReference type="SUPFAM" id="SSF55136">
    <property type="entry name" value="Probable bacterial effector-binding domain"/>
    <property type="match status" value="1"/>
</dbReference>
<dbReference type="PANTHER" id="PTHR36444">
    <property type="entry name" value="TRANSCRIPTIONAL REGULATOR PROTEIN YOBU-RELATED"/>
    <property type="match status" value="1"/>
</dbReference>
<dbReference type="EMBL" id="ASWA01000003">
    <property type="protein sequence ID" value="EOT67050.1"/>
    <property type="molecule type" value="Genomic_DNA"/>
</dbReference>
<dbReference type="STRING" id="71451.RV07_GL002276"/>
<protein>
    <recommendedName>
        <fullName evidence="1">AraC effector-binding domain-containing protein</fullName>
    </recommendedName>
</protein>
<dbReference type="Proteomes" id="UP000014148">
    <property type="component" value="Unassembled WGS sequence"/>
</dbReference>
<evidence type="ECO:0000313" key="3">
    <source>
        <dbReference type="EMBL" id="EOT67050.1"/>
    </source>
</evidence>
<sequence>MGKLLPLANAEPGGLVGAYSEMYEDNTTDYYIGVITTEDCPADFVKLDIAAQTWAVFEIEGALPTAMSEIWGRIFSEFFPTTDYQHTPSPEIEWYSQGDMSSSTYKSEIWIPIEKK</sequence>
<dbReference type="eggNOG" id="COG3708">
    <property type="taxonomic scope" value="Bacteria"/>
</dbReference>
<dbReference type="PANTHER" id="PTHR36444:SF3">
    <property type="entry name" value="TRANSCRIPTIONAL ACTIVATOR, PUTATIVE-RELATED"/>
    <property type="match status" value="1"/>
</dbReference>
<comment type="caution">
    <text evidence="2">The sequence shown here is derived from an EMBL/GenBank/DDBJ whole genome shotgun (WGS) entry which is preliminary data.</text>
</comment>
<dbReference type="AlphaFoldDB" id="R2QRP4"/>
<dbReference type="Proteomes" id="UP000013783">
    <property type="component" value="Unassembled WGS sequence"/>
</dbReference>
<dbReference type="InterPro" id="IPR053182">
    <property type="entry name" value="YobU-like_regulator"/>
</dbReference>
<dbReference type="EMBL" id="AJAK01000022">
    <property type="protein sequence ID" value="EOH74320.1"/>
    <property type="molecule type" value="Genomic_DNA"/>
</dbReference>
<gene>
    <name evidence="3" type="ORF">I585_02571</name>
    <name evidence="2" type="ORF">UAI_03389</name>
</gene>
<dbReference type="Gene3D" id="3.20.80.10">
    <property type="entry name" value="Regulatory factor, effector binding domain"/>
    <property type="match status" value="1"/>
</dbReference>
<keyword evidence="5" id="KW-1185">Reference proteome</keyword>
<organism evidence="2 4">
    <name type="scientific">Enterococcus malodoratus ATCC 43197</name>
    <dbReference type="NCBI Taxonomy" id="1158601"/>
    <lineage>
        <taxon>Bacteria</taxon>
        <taxon>Bacillati</taxon>
        <taxon>Bacillota</taxon>
        <taxon>Bacilli</taxon>
        <taxon>Lactobacillales</taxon>
        <taxon>Enterococcaceae</taxon>
        <taxon>Enterococcus</taxon>
    </lineage>
</organism>
<dbReference type="PATRIC" id="fig|1158601.3.peg.3362"/>
<reference evidence="3 5" key="2">
    <citation type="submission" date="2013-03" db="EMBL/GenBank/DDBJ databases">
        <title>The Genome Sequence of Enterococcus malodoratus ATCC_43197 (PacBio/Illumina hybrid assembly).</title>
        <authorList>
            <consortium name="The Broad Institute Genomics Platform"/>
            <consortium name="The Broad Institute Genome Sequencing Center for Infectious Disease"/>
            <person name="Earl A."/>
            <person name="Russ C."/>
            <person name="Gilmore M."/>
            <person name="Surin D."/>
            <person name="Walker B."/>
            <person name="Young S."/>
            <person name="Zeng Q."/>
            <person name="Gargeya S."/>
            <person name="Fitzgerald M."/>
            <person name="Haas B."/>
            <person name="Abouelleil A."/>
            <person name="Allen A.W."/>
            <person name="Alvarado L."/>
            <person name="Arachchi H.M."/>
            <person name="Berlin A.M."/>
            <person name="Chapman S.B."/>
            <person name="Gainer-Dewar J."/>
            <person name="Goldberg J."/>
            <person name="Griggs A."/>
            <person name="Gujja S."/>
            <person name="Hansen M."/>
            <person name="Howarth C."/>
            <person name="Imamovic A."/>
            <person name="Ireland A."/>
            <person name="Larimer J."/>
            <person name="McCowan C."/>
            <person name="Murphy C."/>
            <person name="Pearson M."/>
            <person name="Poon T.W."/>
            <person name="Priest M."/>
            <person name="Roberts A."/>
            <person name="Saif S."/>
            <person name="Shea T."/>
            <person name="Sisk P."/>
            <person name="Sykes S."/>
            <person name="Wortman J."/>
            <person name="Nusbaum C."/>
            <person name="Birren B."/>
        </authorList>
    </citation>
    <scope>NUCLEOTIDE SEQUENCE [LARGE SCALE GENOMIC DNA]</scope>
    <source>
        <strain evidence="3 5">ATCC 43197</strain>
    </source>
</reference>